<evidence type="ECO:0000256" key="1">
    <source>
        <dbReference type="ARBA" id="ARBA00004417"/>
    </source>
</evidence>
<dbReference type="PANTHER" id="PTHR43166:SF30">
    <property type="entry name" value="METHIONINE IMPORT ATP-BINDING PROTEIN METN"/>
    <property type="match status" value="1"/>
</dbReference>
<evidence type="ECO:0000256" key="3">
    <source>
        <dbReference type="ARBA" id="ARBA00022475"/>
    </source>
</evidence>
<accession>A0A2X1PTA0</accession>
<dbReference type="PANTHER" id="PTHR43166">
    <property type="entry name" value="AMINO ACID IMPORT ATP-BINDING PROTEIN"/>
    <property type="match status" value="1"/>
</dbReference>
<evidence type="ECO:0000313" key="8">
    <source>
        <dbReference type="EMBL" id="SPX40525.1"/>
    </source>
</evidence>
<dbReference type="Pfam" id="PF00005">
    <property type="entry name" value="ABC_tran"/>
    <property type="match status" value="1"/>
</dbReference>
<dbReference type="SUPFAM" id="SSF52540">
    <property type="entry name" value="P-loop containing nucleoside triphosphate hydrolases"/>
    <property type="match status" value="1"/>
</dbReference>
<dbReference type="AlphaFoldDB" id="A0A2X1PTA0"/>
<sequence length="89" mass="9713">MSQKQKIQEKITALLDLVGLSEKRDAYPSNLSGGQKQRVAIARALASDPKVLLCDEATSALDPATTQSILQLLKEINRTLGITNFVDYP</sequence>
<evidence type="ECO:0000256" key="6">
    <source>
        <dbReference type="ARBA" id="ARBA00023136"/>
    </source>
</evidence>
<dbReference type="GO" id="GO:0006865">
    <property type="term" value="P:amino acid transport"/>
    <property type="evidence" value="ECO:0007669"/>
    <property type="project" value="UniProtKB-KW"/>
</dbReference>
<reference evidence="8 9" key="1">
    <citation type="submission" date="2018-06" db="EMBL/GenBank/DDBJ databases">
        <authorList>
            <consortium name="Pathogen Informatics"/>
            <person name="Doyle S."/>
        </authorList>
    </citation>
    <scope>NUCLEOTIDE SEQUENCE [LARGE SCALE GENOMIC DNA]</scope>
    <source>
        <strain evidence="8 9">NCTC11872</strain>
    </source>
</reference>
<evidence type="ECO:0000256" key="5">
    <source>
        <dbReference type="ARBA" id="ARBA00022970"/>
    </source>
</evidence>
<evidence type="ECO:0000256" key="4">
    <source>
        <dbReference type="ARBA" id="ARBA00022967"/>
    </source>
</evidence>
<feature type="domain" description="ABC transporter" evidence="7">
    <location>
        <begin position="7"/>
        <end position="59"/>
    </location>
</feature>
<keyword evidence="8" id="KW-0378">Hydrolase</keyword>
<dbReference type="GO" id="GO:0005886">
    <property type="term" value="C:plasma membrane"/>
    <property type="evidence" value="ECO:0007669"/>
    <property type="project" value="UniProtKB-SubCell"/>
</dbReference>
<dbReference type="EMBL" id="UASK01000001">
    <property type="protein sequence ID" value="SPX40525.1"/>
    <property type="molecule type" value="Genomic_DNA"/>
</dbReference>
<keyword evidence="4" id="KW-1278">Translocase</keyword>
<dbReference type="GO" id="GO:0016887">
    <property type="term" value="F:ATP hydrolysis activity"/>
    <property type="evidence" value="ECO:0007669"/>
    <property type="project" value="InterPro"/>
</dbReference>
<gene>
    <name evidence="8" type="primary">metN_2</name>
    <name evidence="8" type="ORF">NCTC11872_00095</name>
</gene>
<proteinExistence type="predicted"/>
<name>A0A2X1PTA0_HAEIF</name>
<evidence type="ECO:0000256" key="2">
    <source>
        <dbReference type="ARBA" id="ARBA00022448"/>
    </source>
</evidence>
<dbReference type="Gene3D" id="3.40.50.300">
    <property type="entry name" value="P-loop containing nucleotide triphosphate hydrolases"/>
    <property type="match status" value="1"/>
</dbReference>
<keyword evidence="6" id="KW-0472">Membrane</keyword>
<comment type="subcellular location">
    <subcellularLocation>
        <location evidence="1">Cell inner membrane</location>
        <topology evidence="1">Peripheral membrane protein</topology>
    </subcellularLocation>
</comment>
<organism evidence="8 9">
    <name type="scientific">Haemophilus influenzae</name>
    <dbReference type="NCBI Taxonomy" id="727"/>
    <lineage>
        <taxon>Bacteria</taxon>
        <taxon>Pseudomonadati</taxon>
        <taxon>Pseudomonadota</taxon>
        <taxon>Gammaproteobacteria</taxon>
        <taxon>Pasteurellales</taxon>
        <taxon>Pasteurellaceae</taxon>
        <taxon>Haemophilus</taxon>
    </lineage>
</organism>
<keyword evidence="3" id="KW-1003">Cell membrane</keyword>
<dbReference type="InterPro" id="IPR050086">
    <property type="entry name" value="MetN_ABC_transporter-like"/>
</dbReference>
<dbReference type="InterPro" id="IPR003439">
    <property type="entry name" value="ABC_transporter-like_ATP-bd"/>
</dbReference>
<keyword evidence="2" id="KW-0813">Transport</keyword>
<dbReference type="EC" id="3.6.3.-" evidence="8"/>
<evidence type="ECO:0000259" key="7">
    <source>
        <dbReference type="Pfam" id="PF00005"/>
    </source>
</evidence>
<dbReference type="GO" id="GO:0005524">
    <property type="term" value="F:ATP binding"/>
    <property type="evidence" value="ECO:0007669"/>
    <property type="project" value="InterPro"/>
</dbReference>
<dbReference type="Proteomes" id="UP000249936">
    <property type="component" value="Unassembled WGS sequence"/>
</dbReference>
<protein>
    <submittedName>
        <fullName evidence="8">DL-methionine transporter subunit</fullName>
        <ecNumber evidence="8">3.6.3.-</ecNumber>
    </submittedName>
</protein>
<keyword evidence="5" id="KW-0029">Amino-acid transport</keyword>
<evidence type="ECO:0000313" key="9">
    <source>
        <dbReference type="Proteomes" id="UP000249936"/>
    </source>
</evidence>
<dbReference type="InterPro" id="IPR027417">
    <property type="entry name" value="P-loop_NTPase"/>
</dbReference>